<dbReference type="InterPro" id="IPR036264">
    <property type="entry name" value="Bact_exopeptidase_dim_dom"/>
</dbReference>
<gene>
    <name evidence="2" type="ORF">ACFPZ3_38635</name>
</gene>
<dbReference type="PANTHER" id="PTHR11014:SF63">
    <property type="entry name" value="METALLOPEPTIDASE, PUTATIVE (AFU_ORTHOLOGUE AFUA_6G09600)-RELATED"/>
    <property type="match status" value="1"/>
</dbReference>
<dbReference type="EMBL" id="JBHSPA010000048">
    <property type="protein sequence ID" value="MFC5829816.1"/>
    <property type="molecule type" value="Genomic_DNA"/>
</dbReference>
<reference evidence="3" key="1">
    <citation type="journal article" date="2019" name="Int. J. Syst. Evol. Microbiol.">
        <title>The Global Catalogue of Microorganisms (GCM) 10K type strain sequencing project: providing services to taxonomists for standard genome sequencing and annotation.</title>
        <authorList>
            <consortium name="The Broad Institute Genomics Platform"/>
            <consortium name="The Broad Institute Genome Sequencing Center for Infectious Disease"/>
            <person name="Wu L."/>
            <person name="Ma J."/>
        </authorList>
    </citation>
    <scope>NUCLEOTIDE SEQUENCE [LARGE SCALE GENOMIC DNA]</scope>
    <source>
        <strain evidence="3">CCUG 53903</strain>
    </source>
</reference>
<dbReference type="SUPFAM" id="SSF55031">
    <property type="entry name" value="Bacterial exopeptidase dimerisation domain"/>
    <property type="match status" value="1"/>
</dbReference>
<protein>
    <submittedName>
        <fullName evidence="2">M20 family metallopeptidase</fullName>
    </submittedName>
</protein>
<dbReference type="Proteomes" id="UP001596058">
    <property type="component" value="Unassembled WGS sequence"/>
</dbReference>
<dbReference type="Pfam" id="PF07687">
    <property type="entry name" value="M20_dimer"/>
    <property type="match status" value="1"/>
</dbReference>
<evidence type="ECO:0000259" key="1">
    <source>
        <dbReference type="Pfam" id="PF07687"/>
    </source>
</evidence>
<dbReference type="PANTHER" id="PTHR11014">
    <property type="entry name" value="PEPTIDASE M20 FAMILY MEMBER"/>
    <property type="match status" value="1"/>
</dbReference>
<feature type="domain" description="Peptidase M20 dimerisation" evidence="1">
    <location>
        <begin position="264"/>
        <end position="362"/>
    </location>
</feature>
<dbReference type="NCBIfam" id="TIGR01891">
    <property type="entry name" value="amidohydrolases"/>
    <property type="match status" value="1"/>
</dbReference>
<proteinExistence type="predicted"/>
<dbReference type="Gene3D" id="3.30.70.360">
    <property type="match status" value="1"/>
</dbReference>
<dbReference type="InterPro" id="IPR017439">
    <property type="entry name" value="Amidohydrolase"/>
</dbReference>
<dbReference type="InterPro" id="IPR002933">
    <property type="entry name" value="Peptidase_M20"/>
</dbReference>
<dbReference type="Pfam" id="PF01546">
    <property type="entry name" value="Peptidase_M20"/>
    <property type="match status" value="2"/>
</dbReference>
<organism evidence="2 3">
    <name type="scientific">Nonomuraea insulae</name>
    <dbReference type="NCBI Taxonomy" id="1616787"/>
    <lineage>
        <taxon>Bacteria</taxon>
        <taxon>Bacillati</taxon>
        <taxon>Actinomycetota</taxon>
        <taxon>Actinomycetes</taxon>
        <taxon>Streptosporangiales</taxon>
        <taxon>Streptosporangiaceae</taxon>
        <taxon>Nonomuraea</taxon>
    </lineage>
</organism>
<dbReference type="RefSeq" id="WP_379519310.1">
    <property type="nucleotide sequence ID" value="NZ_JBHSPA010000048.1"/>
</dbReference>
<evidence type="ECO:0000313" key="3">
    <source>
        <dbReference type="Proteomes" id="UP001596058"/>
    </source>
</evidence>
<dbReference type="SUPFAM" id="SSF53187">
    <property type="entry name" value="Zn-dependent exopeptidases"/>
    <property type="match status" value="2"/>
</dbReference>
<accession>A0ABW1CVH1</accession>
<evidence type="ECO:0000313" key="2">
    <source>
        <dbReference type="EMBL" id="MFC5829816.1"/>
    </source>
</evidence>
<dbReference type="InterPro" id="IPR011650">
    <property type="entry name" value="Peptidase_M20_dimer"/>
</dbReference>
<dbReference type="Gene3D" id="3.40.630.10">
    <property type="entry name" value="Zn peptidases"/>
    <property type="match status" value="2"/>
</dbReference>
<sequence>MRGEVVPGAGEKSKEGRHVGVEVALRAALRRELPAAVALRRELHAAPRVSGQEAPTLKRVIDALPEGAVEHVAGTGAVLRIGGPGAAVGVRGELDALPIVERTGVPWAAANGAMHACGHDVHLAAVVALARAIAATGSEDVERADARTVAEAAARGAADAVIDPEIVAEAGPEAATAAEVAAEAAAEGAVEAAAEAVSGGELAPLVVVLQPREETFPSGALDVVTSGVLDRHRVHAMIGAHVQPVLDEGTIACTPGPVNASSDEFRVTVKGGEGHAAYPHLARDPVLAMAQVIVAAQQLVSRAADPMVPTVVTFGTVNAGSTPNAVPGEAVARGTLRTMSEGWRERLQRRFAQVAENTARAYGCTAEVEILPGEPMLVNDRALAARAGDRLREQGWAVNDELRSCGADDFARYGDVAASLMMFVGVDTASGLHSPGFLPDDDAVGAVAEALLAGYLAASSSTSGTRLHTGHETHR</sequence>
<comment type="caution">
    <text evidence="2">The sequence shown here is derived from an EMBL/GenBank/DDBJ whole genome shotgun (WGS) entry which is preliminary data.</text>
</comment>
<name>A0ABW1CVH1_9ACTN</name>
<keyword evidence="3" id="KW-1185">Reference proteome</keyword>